<dbReference type="GO" id="GO:0031501">
    <property type="term" value="C:mannosyltransferase complex"/>
    <property type="evidence" value="ECO:0007669"/>
    <property type="project" value="TreeGrafter"/>
</dbReference>
<feature type="transmembrane region" description="Helical" evidence="10">
    <location>
        <begin position="277"/>
        <end position="301"/>
    </location>
</feature>
<evidence type="ECO:0000256" key="9">
    <source>
        <dbReference type="ARBA" id="ARBA00023136"/>
    </source>
</evidence>
<evidence type="ECO:0000256" key="6">
    <source>
        <dbReference type="ARBA" id="ARBA00022692"/>
    </source>
</evidence>
<evidence type="ECO:0000256" key="4">
    <source>
        <dbReference type="ARBA" id="ARBA00022676"/>
    </source>
</evidence>
<feature type="transmembrane region" description="Helical" evidence="10">
    <location>
        <begin position="215"/>
        <end position="236"/>
    </location>
</feature>
<dbReference type="UniPathway" id="UPA00196"/>
<dbReference type="GO" id="GO:0006506">
    <property type="term" value="P:GPI anchor biosynthetic process"/>
    <property type="evidence" value="ECO:0007669"/>
    <property type="project" value="UniProtKB-UniPathway"/>
</dbReference>
<feature type="transmembrane region" description="Helical" evidence="10">
    <location>
        <begin position="103"/>
        <end position="122"/>
    </location>
</feature>
<dbReference type="InterPro" id="IPR007315">
    <property type="entry name" value="PIG-V/Gpi18"/>
</dbReference>
<reference evidence="11 12" key="1">
    <citation type="journal article" date="2013" name="ISME J.">
        <title>A metabolic model for members of the genus Tetrasphaera involved in enhanced biological phosphorus removal.</title>
        <authorList>
            <person name="Kristiansen R."/>
            <person name="Nguyen H.T.T."/>
            <person name="Saunders A.M."/>
            <person name="Nielsen J.L."/>
            <person name="Wimmer R."/>
            <person name="Le V.Q."/>
            <person name="McIlroy S.J."/>
            <person name="Petrovski S."/>
            <person name="Seviour R.J."/>
            <person name="Calteau A."/>
            <person name="Nielsen K.L."/>
            <person name="Nielsen P.H."/>
        </authorList>
    </citation>
    <scope>NUCLEOTIDE SEQUENCE [LARGE SCALE GENOMIC DNA]</scope>
    <source>
        <strain evidence="11 12">Ben 74</strain>
    </source>
</reference>
<dbReference type="PANTHER" id="PTHR12468:SF2">
    <property type="entry name" value="GPI MANNOSYLTRANSFERASE 2"/>
    <property type="match status" value="1"/>
</dbReference>
<evidence type="ECO:0000313" key="11">
    <source>
        <dbReference type="EMBL" id="CCI54832.1"/>
    </source>
</evidence>
<feature type="transmembrane region" description="Helical" evidence="10">
    <location>
        <begin position="332"/>
        <end position="349"/>
    </location>
</feature>
<dbReference type="GO" id="GO:0000009">
    <property type="term" value="F:alpha-1,6-mannosyltransferase activity"/>
    <property type="evidence" value="ECO:0007669"/>
    <property type="project" value="InterPro"/>
</dbReference>
<dbReference type="PANTHER" id="PTHR12468">
    <property type="entry name" value="GPI MANNOSYLTRANSFERASE 2"/>
    <property type="match status" value="1"/>
</dbReference>
<feature type="transmembrane region" description="Helical" evidence="10">
    <location>
        <begin position="175"/>
        <end position="203"/>
    </location>
</feature>
<comment type="pathway">
    <text evidence="2">Glycolipid biosynthesis; glycosylphosphatidylinositol-anchor biosynthesis.</text>
</comment>
<dbReference type="AlphaFoldDB" id="A0A077MGV3"/>
<comment type="subcellular location">
    <subcellularLocation>
        <location evidence="1">Endoplasmic reticulum membrane</location>
        <topology evidence="1">Multi-pass membrane protein</topology>
    </subcellularLocation>
</comment>
<dbReference type="Proteomes" id="UP000035720">
    <property type="component" value="Unassembled WGS sequence"/>
</dbReference>
<evidence type="ECO:0000256" key="5">
    <source>
        <dbReference type="ARBA" id="ARBA00022679"/>
    </source>
</evidence>
<evidence type="ECO:0000256" key="1">
    <source>
        <dbReference type="ARBA" id="ARBA00004477"/>
    </source>
</evidence>
<keyword evidence="6 10" id="KW-0812">Transmembrane</keyword>
<evidence type="ECO:0000256" key="7">
    <source>
        <dbReference type="ARBA" id="ARBA00022824"/>
    </source>
</evidence>
<sequence length="382" mass="41434">MSSPRWRQDVWRPLAVREVTLLVGVAAAYLWAHVSGTDRFRRWFALWDADWYGRIAEHGYPHEVVIDPTGRLLVGGEFAFFPVFPMLGRLVGMLPLIGPRPALLSVAILASLALGPLVYAVARGEGLADRPSLMAVRLLAAVPMPVILFCAYAEALFLDFGLLALLGAQRRRWGWVALALVAASLTRPAGVVTAAGLFAYAVLHWWRRRGGGGELAVIVGACSVGVAGVPAFWWWAGQRAGRGDAWFAVQEAGWATRFDGGASTWEFLDRLFVVHDLPLAVAVPTFAILATGVAITMATLVQRDTRPYAGWLLAGLASVVAASNFWYSKPRLLLVMAVAVVPLAMLAGPRWASIRGWFVVGLLAAAQLTFGLYMALTWPYAI</sequence>
<accession>A0A077MGV3</accession>
<evidence type="ECO:0000256" key="3">
    <source>
        <dbReference type="ARBA" id="ARBA00022502"/>
    </source>
</evidence>
<dbReference type="GO" id="GO:0004376">
    <property type="term" value="F:GPI mannosyltransferase activity"/>
    <property type="evidence" value="ECO:0007669"/>
    <property type="project" value="InterPro"/>
</dbReference>
<organism evidence="11 12">
    <name type="scientific">Nostocoides jenkinsii Ben 74</name>
    <dbReference type="NCBI Taxonomy" id="1193518"/>
    <lineage>
        <taxon>Bacteria</taxon>
        <taxon>Bacillati</taxon>
        <taxon>Actinomycetota</taxon>
        <taxon>Actinomycetes</taxon>
        <taxon>Micrococcales</taxon>
        <taxon>Intrasporangiaceae</taxon>
        <taxon>Nostocoides</taxon>
    </lineage>
</organism>
<evidence type="ECO:0000256" key="2">
    <source>
        <dbReference type="ARBA" id="ARBA00004687"/>
    </source>
</evidence>
<gene>
    <name evidence="11" type="ORF">BN13_840003</name>
</gene>
<keyword evidence="9 10" id="KW-0472">Membrane</keyword>
<dbReference type="OrthoDB" id="151635at2"/>
<feature type="transmembrane region" description="Helical" evidence="10">
    <location>
        <begin position="356"/>
        <end position="376"/>
    </location>
</feature>
<keyword evidence="4" id="KW-0328">Glycosyltransferase</keyword>
<protein>
    <submittedName>
        <fullName evidence="11">Putative Integral membrane protein</fullName>
    </submittedName>
</protein>
<keyword evidence="5" id="KW-0808">Transferase</keyword>
<dbReference type="EMBL" id="CAJC01000199">
    <property type="protein sequence ID" value="CCI54832.1"/>
    <property type="molecule type" value="Genomic_DNA"/>
</dbReference>
<keyword evidence="7" id="KW-0256">Endoplasmic reticulum</keyword>
<keyword evidence="12" id="KW-1185">Reference proteome</keyword>
<keyword evidence="8 10" id="KW-1133">Transmembrane helix</keyword>
<feature type="transmembrane region" description="Helical" evidence="10">
    <location>
        <begin position="14"/>
        <end position="32"/>
    </location>
</feature>
<dbReference type="STRING" id="1193518.BN13_840003"/>
<feature type="transmembrane region" description="Helical" evidence="10">
    <location>
        <begin position="308"/>
        <end position="326"/>
    </location>
</feature>
<feature type="transmembrane region" description="Helical" evidence="10">
    <location>
        <begin position="134"/>
        <end position="155"/>
    </location>
</feature>
<dbReference type="RefSeq" id="WP_157038586.1">
    <property type="nucleotide sequence ID" value="NZ_HF571038.1"/>
</dbReference>
<name>A0A077MGV3_9MICO</name>
<proteinExistence type="predicted"/>
<evidence type="ECO:0000256" key="10">
    <source>
        <dbReference type="SAM" id="Phobius"/>
    </source>
</evidence>
<evidence type="ECO:0000256" key="8">
    <source>
        <dbReference type="ARBA" id="ARBA00022989"/>
    </source>
</evidence>
<comment type="caution">
    <text evidence="11">The sequence shown here is derived from an EMBL/GenBank/DDBJ whole genome shotgun (WGS) entry which is preliminary data.</text>
</comment>
<evidence type="ECO:0000313" key="12">
    <source>
        <dbReference type="Proteomes" id="UP000035720"/>
    </source>
</evidence>
<keyword evidence="3" id="KW-0337">GPI-anchor biosynthesis</keyword>
<dbReference type="GO" id="GO:0016020">
    <property type="term" value="C:membrane"/>
    <property type="evidence" value="ECO:0007669"/>
    <property type="project" value="GOC"/>
</dbReference>